<keyword evidence="3" id="KW-0378">Hydrolase</keyword>
<dbReference type="RefSeq" id="WP_134672760.1">
    <property type="nucleotide sequence ID" value="NZ_SPUH01000001.1"/>
</dbReference>
<comment type="similarity">
    <text evidence="1">Belongs to the 'GDSL' lipolytic enzyme family.</text>
</comment>
<feature type="active site" evidence="4">
    <location>
        <position position="279"/>
    </location>
</feature>
<dbReference type="InterPro" id="IPR036514">
    <property type="entry name" value="SGNH_hydro_sf"/>
</dbReference>
<dbReference type="Pfam" id="PF03797">
    <property type="entry name" value="Autotransporter"/>
    <property type="match status" value="1"/>
</dbReference>
<evidence type="ECO:0000313" key="7">
    <source>
        <dbReference type="EMBL" id="TKS53374.1"/>
    </source>
</evidence>
<dbReference type="InterPro" id="IPR017186">
    <property type="entry name" value="Lipase_autotranspt_EstA"/>
</dbReference>
<dbReference type="SMART" id="SM00869">
    <property type="entry name" value="Autotransporter"/>
    <property type="match status" value="1"/>
</dbReference>
<dbReference type="CDD" id="cd01847">
    <property type="entry name" value="Triacylglycerol_lipase_like"/>
    <property type="match status" value="1"/>
</dbReference>
<dbReference type="Pfam" id="PF00657">
    <property type="entry name" value="Lipase_GDSL"/>
    <property type="match status" value="1"/>
</dbReference>
<evidence type="ECO:0000256" key="4">
    <source>
        <dbReference type="PIRSR" id="PIRSR037375-1"/>
    </source>
</evidence>
<keyword evidence="2 5" id="KW-0732">Signal</keyword>
<sequence length="605" mass="63095">MRLLARTVLAAALAAAALPALAQQGQFSRTVFFGDSLTDAGYYRPVLIQSIGPSGGLVGQSTTNPGFVWAQHLAEHYGTNGAANGNGQTGDNYAVSGARVAVDTVGGLGPTPSVATQVQRHLGGGRADPDALYTVWAGANDVFAIAAGAPAEATLAGAVTAQVGLVGTLQAAGARYIMVPTLPDMGQTPAARAQGAVAQGQLTALASAYNTALYSGINSAGLRVIPLNTFGFLQEVIAEPGAYGFRNVTTPACTVAQSITCNPATLVAADAASAYLFADGVHPTTGGHRALADFAISVLEAPAQIAVLPQSAAVVGRARAERVAWHVDGTPGAAGSGVWFDLRGDYQRYGDGDHYDGFAPALTVGFDWTRGNTVFGVFGGYGVTKQDWGLRRGDFRHRDATIGGFAGWYGDNGAWVNGQLSWSSLDIDTHRRVQLGQAVRWHEGSADGENLTAAVHAGWNFAAGNLRHGPVLGLVSQRIDVDGFEEGDPSRSTALGYPDQSFDSMVGSVGWQVAFSEGTLRPYARATWDREFEDAPEEAFARVLSLPTTSEFAVPALRYDDSYATVTLGARAGLYGMEANFGLSTTLSHADSGNSTVFVSFNRSF</sequence>
<dbReference type="PROSITE" id="PS51208">
    <property type="entry name" value="AUTOTRANSPORTER"/>
    <property type="match status" value="1"/>
</dbReference>
<dbReference type="InterPro" id="IPR005546">
    <property type="entry name" value="Autotransporte_beta"/>
</dbReference>
<evidence type="ECO:0000259" key="6">
    <source>
        <dbReference type="PROSITE" id="PS51208"/>
    </source>
</evidence>
<dbReference type="Gene3D" id="3.40.50.1110">
    <property type="entry name" value="SGNH hydrolase"/>
    <property type="match status" value="1"/>
</dbReference>
<dbReference type="PANTHER" id="PTHR45648:SF22">
    <property type="entry name" value="GDSL LIPASE_ACYLHYDROLASE FAMILY PROTEIN (AFU_ORTHOLOGUE AFUA_4G14700)"/>
    <property type="match status" value="1"/>
</dbReference>
<feature type="domain" description="Autotransporter" evidence="6">
    <location>
        <begin position="331"/>
        <end position="605"/>
    </location>
</feature>
<dbReference type="Proteomes" id="UP000298681">
    <property type="component" value="Unassembled WGS sequence"/>
</dbReference>
<dbReference type="PIRSF" id="PIRSF037375">
    <property type="entry name" value="Autotrns_EstA"/>
    <property type="match status" value="1"/>
</dbReference>
<dbReference type="EMBL" id="SPUH01000001">
    <property type="protein sequence ID" value="TKS53374.1"/>
    <property type="molecule type" value="Genomic_DNA"/>
</dbReference>
<dbReference type="SUPFAM" id="SSF52266">
    <property type="entry name" value="SGNH hydrolase"/>
    <property type="match status" value="1"/>
</dbReference>
<keyword evidence="8" id="KW-1185">Reference proteome</keyword>
<feature type="active site" evidence="4">
    <location>
        <position position="282"/>
    </location>
</feature>
<dbReference type="InterPro" id="IPR051058">
    <property type="entry name" value="GDSL_Est/Lipase"/>
</dbReference>
<dbReference type="AlphaFoldDB" id="A0A4Z1R158"/>
<evidence type="ECO:0000256" key="2">
    <source>
        <dbReference type="ARBA" id="ARBA00022729"/>
    </source>
</evidence>
<feature type="active site" description="Nucleophile" evidence="4">
    <location>
        <position position="36"/>
    </location>
</feature>
<comment type="caution">
    <text evidence="7">The sequence shown here is derived from an EMBL/GenBank/DDBJ whole genome shotgun (WGS) entry which is preliminary data.</text>
</comment>
<evidence type="ECO:0000256" key="3">
    <source>
        <dbReference type="ARBA" id="ARBA00022801"/>
    </source>
</evidence>
<organism evidence="7 8">
    <name type="scientific">Luteimonas yindakuii</name>
    <dbReference type="NCBI Taxonomy" id="2565782"/>
    <lineage>
        <taxon>Bacteria</taxon>
        <taxon>Pseudomonadati</taxon>
        <taxon>Pseudomonadota</taxon>
        <taxon>Gammaproteobacteria</taxon>
        <taxon>Lysobacterales</taxon>
        <taxon>Lysobacteraceae</taxon>
        <taxon>Luteimonas</taxon>
    </lineage>
</organism>
<dbReference type="GO" id="GO:0016788">
    <property type="term" value="F:hydrolase activity, acting on ester bonds"/>
    <property type="evidence" value="ECO:0007669"/>
    <property type="project" value="InterPro"/>
</dbReference>
<feature type="signal peptide" evidence="5">
    <location>
        <begin position="1"/>
        <end position="22"/>
    </location>
</feature>
<name>A0A4Z1R158_9GAMM</name>
<proteinExistence type="inferred from homology"/>
<accession>A0A4Z1R158</accession>
<reference evidence="7 8" key="1">
    <citation type="submission" date="2019-01" db="EMBL/GenBank/DDBJ databases">
        <authorList>
            <person name="Zhang S."/>
        </authorList>
    </citation>
    <scope>NUCLEOTIDE SEQUENCE [LARGE SCALE GENOMIC DNA]</scope>
    <source>
        <strain evidence="7 8">1626</strain>
    </source>
</reference>
<evidence type="ECO:0000256" key="5">
    <source>
        <dbReference type="SAM" id="SignalP"/>
    </source>
</evidence>
<dbReference type="PANTHER" id="PTHR45648">
    <property type="entry name" value="GDSL LIPASE/ACYLHYDROLASE FAMILY PROTEIN (AFU_ORTHOLOGUE AFUA_4G14700)"/>
    <property type="match status" value="1"/>
</dbReference>
<dbReference type="SUPFAM" id="SSF103515">
    <property type="entry name" value="Autotransporter"/>
    <property type="match status" value="1"/>
</dbReference>
<protein>
    <submittedName>
        <fullName evidence="7">Autotransporter domain-containing protein</fullName>
    </submittedName>
</protein>
<evidence type="ECO:0000313" key="8">
    <source>
        <dbReference type="Proteomes" id="UP000298681"/>
    </source>
</evidence>
<gene>
    <name evidence="7" type="ORF">E4582_00370</name>
</gene>
<evidence type="ECO:0000256" key="1">
    <source>
        <dbReference type="ARBA" id="ARBA00008668"/>
    </source>
</evidence>
<feature type="chain" id="PRO_5021234189" evidence="5">
    <location>
        <begin position="23"/>
        <end position="605"/>
    </location>
</feature>
<dbReference type="InterPro" id="IPR036709">
    <property type="entry name" value="Autotransporte_beta_dom_sf"/>
</dbReference>
<dbReference type="Gene3D" id="2.40.128.130">
    <property type="entry name" value="Autotransporter beta-domain"/>
    <property type="match status" value="1"/>
</dbReference>
<dbReference type="InterPro" id="IPR001087">
    <property type="entry name" value="GDSL"/>
</dbReference>